<evidence type="ECO:0000256" key="10">
    <source>
        <dbReference type="ARBA" id="ARBA00023004"/>
    </source>
</evidence>
<evidence type="ECO:0000256" key="4">
    <source>
        <dbReference type="ARBA" id="ARBA00008703"/>
    </source>
</evidence>
<dbReference type="PIRSF" id="PIRSF004911">
    <property type="entry name" value="DUF160"/>
    <property type="match status" value="1"/>
</dbReference>
<dbReference type="InterPro" id="IPR058240">
    <property type="entry name" value="rSAM_sf"/>
</dbReference>
<evidence type="ECO:0000256" key="15">
    <source>
        <dbReference type="PIRSR" id="PIRSR603739-50"/>
    </source>
</evidence>
<dbReference type="CDD" id="cd01335">
    <property type="entry name" value="Radical_SAM"/>
    <property type="match status" value="1"/>
</dbReference>
<evidence type="ECO:0000256" key="12">
    <source>
        <dbReference type="ARBA" id="ARBA00023235"/>
    </source>
</evidence>
<comment type="catalytic activity">
    <reaction evidence="1">
        <text>L-lysine = D-beta-lysine</text>
        <dbReference type="Rhea" id="RHEA:44148"/>
        <dbReference type="ChEBI" id="CHEBI:32551"/>
        <dbReference type="ChEBI" id="CHEBI:84138"/>
    </reaction>
</comment>
<dbReference type="SFLD" id="SFLDG01070">
    <property type="entry name" value="PLP-dependent"/>
    <property type="match status" value="1"/>
</dbReference>
<dbReference type="PANTHER" id="PTHR30538">
    <property type="entry name" value="LYSINE 2,3-AMINOMUTASE-RELATED"/>
    <property type="match status" value="1"/>
</dbReference>
<evidence type="ECO:0000256" key="8">
    <source>
        <dbReference type="ARBA" id="ARBA00022723"/>
    </source>
</evidence>
<dbReference type="SFLD" id="SFLDS00029">
    <property type="entry name" value="Radical_SAM"/>
    <property type="match status" value="1"/>
</dbReference>
<feature type="binding site" evidence="14">
    <location>
        <position position="132"/>
    </location>
    <ligand>
        <name>[4Fe-4S] cluster</name>
        <dbReference type="ChEBI" id="CHEBI:49883"/>
        <note>4Fe-4S-S-AdoMet</note>
    </ligand>
</feature>
<dbReference type="NCBIfam" id="TIGR03821">
    <property type="entry name" value="EFP_modif_epmB"/>
    <property type="match status" value="1"/>
</dbReference>
<dbReference type="EMBL" id="CAADEX010000019">
    <property type="protein sequence ID" value="VFJ48051.1"/>
    <property type="molecule type" value="Genomic_DNA"/>
</dbReference>
<name>A0A450S8A0_9GAMM</name>
<proteinExistence type="inferred from homology"/>
<dbReference type="InterPro" id="IPR003739">
    <property type="entry name" value="Lys_aminomutase/Glu_NH3_mut"/>
</dbReference>
<dbReference type="InterPro" id="IPR007197">
    <property type="entry name" value="rSAM"/>
</dbReference>
<accession>A0A450S8A0</accession>
<comment type="cofactor">
    <cofactor evidence="2 15">
        <name>pyridoxal 5'-phosphate</name>
        <dbReference type="ChEBI" id="CHEBI:597326"/>
    </cofactor>
</comment>
<evidence type="ECO:0000256" key="3">
    <source>
        <dbReference type="ARBA" id="ARBA00001966"/>
    </source>
</evidence>
<evidence type="ECO:0000256" key="13">
    <source>
        <dbReference type="ARBA" id="ARBA00030756"/>
    </source>
</evidence>
<evidence type="ECO:0000256" key="1">
    <source>
        <dbReference type="ARBA" id="ARBA00001352"/>
    </source>
</evidence>
<keyword evidence="8 14" id="KW-0479">Metal-binding</keyword>
<dbReference type="InterPro" id="IPR013785">
    <property type="entry name" value="Aldolase_TIM"/>
</dbReference>
<dbReference type="SFLD" id="SFLDF00314">
    <property type="entry name" value="L-lysine_2_3-aminomutase_(yjeK"/>
    <property type="match status" value="1"/>
</dbReference>
<keyword evidence="9 15" id="KW-0663">Pyridoxal phosphate</keyword>
<evidence type="ECO:0000256" key="7">
    <source>
        <dbReference type="ARBA" id="ARBA00022691"/>
    </source>
</evidence>
<dbReference type="PANTHER" id="PTHR30538:SF1">
    <property type="entry name" value="L-LYSINE 2,3-AMINOMUTASE"/>
    <property type="match status" value="1"/>
</dbReference>
<evidence type="ECO:0000256" key="11">
    <source>
        <dbReference type="ARBA" id="ARBA00023014"/>
    </source>
</evidence>
<reference evidence="18" key="1">
    <citation type="submission" date="2019-02" db="EMBL/GenBank/DDBJ databases">
        <authorList>
            <person name="Gruber-Vodicka R. H."/>
            <person name="Seah K. B. B."/>
        </authorList>
    </citation>
    <scope>NUCLEOTIDE SEQUENCE</scope>
    <source>
        <strain evidence="18">BECK_DK47</strain>
    </source>
</reference>
<dbReference type="GO" id="GO:0016853">
    <property type="term" value="F:isomerase activity"/>
    <property type="evidence" value="ECO:0007669"/>
    <property type="project" value="UniProtKB-KW"/>
</dbReference>
<dbReference type="InterPro" id="IPR022462">
    <property type="entry name" value="EpmB"/>
</dbReference>
<dbReference type="NCBIfam" id="TIGR00238">
    <property type="entry name" value="KamA family radical SAM protein"/>
    <property type="match status" value="1"/>
</dbReference>
<dbReference type="GO" id="GO:0046872">
    <property type="term" value="F:metal ion binding"/>
    <property type="evidence" value="ECO:0007669"/>
    <property type="project" value="UniProtKB-KW"/>
</dbReference>
<comment type="similarity">
    <text evidence="4">Belongs to the radical SAM superfamily. KamA family.</text>
</comment>
<dbReference type="GO" id="GO:0051539">
    <property type="term" value="F:4 iron, 4 sulfur cluster binding"/>
    <property type="evidence" value="ECO:0007669"/>
    <property type="project" value="UniProtKB-KW"/>
</dbReference>
<feature type="binding site" evidence="14">
    <location>
        <position position="135"/>
    </location>
    <ligand>
        <name>[4Fe-4S] cluster</name>
        <dbReference type="ChEBI" id="CHEBI:49883"/>
        <note>4Fe-4S-S-AdoMet</note>
    </ligand>
</feature>
<feature type="modified residue" description="N6-(pyridoxal phosphate)lysine" evidence="15">
    <location>
        <position position="340"/>
    </location>
</feature>
<dbReference type="AlphaFoldDB" id="A0A450S8A0"/>
<keyword evidence="6 14" id="KW-0004">4Fe-4S</keyword>
<evidence type="ECO:0000256" key="6">
    <source>
        <dbReference type="ARBA" id="ARBA00022485"/>
    </source>
</evidence>
<evidence type="ECO:0000256" key="16">
    <source>
        <dbReference type="SAM" id="MobiDB-lite"/>
    </source>
</evidence>
<evidence type="ECO:0000259" key="17">
    <source>
        <dbReference type="PROSITE" id="PS51918"/>
    </source>
</evidence>
<feature type="binding site" evidence="14">
    <location>
        <position position="128"/>
    </location>
    <ligand>
        <name>[4Fe-4S] cluster</name>
        <dbReference type="ChEBI" id="CHEBI:49883"/>
        <note>4Fe-4S-S-AdoMet</note>
    </ligand>
</feature>
<dbReference type="PROSITE" id="PS51918">
    <property type="entry name" value="RADICAL_SAM"/>
    <property type="match status" value="1"/>
</dbReference>
<feature type="domain" description="Radical SAM core" evidence="17">
    <location>
        <begin position="114"/>
        <end position="338"/>
    </location>
</feature>
<sequence>MPPPPPWRTELAQSLREPAALLAALGLSAEQFGGERIAPPRPGQSPGAPLPQTHRNTFPFRVPRGYVARMQRADLRDPLLRQVLPTAEEDTESPGYSDDPLAEGAARRVPGVLQKYRGRVLLITTAACAIHCRYCFRRHFAYGESGLSGRGLNTALAWIGREQSIREVILSGGDPLCLDDGRLAELAERIARIPHVQYLRVHTRLPIVLPARVCGPLVSWLTGTRLRPVVVVHANHPNEIDGQVKAALARLRGEGITLLNQSVLLRGVNDDADTLANLSERLFAAGALPYYLHLLDPVTGAQHFAVTAQRASQIMAELRARLPGYLVPRPVREVAGAEYKIPLA</sequence>
<keyword evidence="10" id="KW-0408">Iron</keyword>
<keyword evidence="7" id="KW-0949">S-adenosyl-L-methionine</keyword>
<gene>
    <name evidence="18" type="ORF">BECKDK2373B_GA0170837_101951</name>
</gene>
<feature type="region of interest" description="Disordered" evidence="16">
    <location>
        <begin position="32"/>
        <end position="58"/>
    </location>
</feature>
<evidence type="ECO:0000256" key="2">
    <source>
        <dbReference type="ARBA" id="ARBA00001933"/>
    </source>
</evidence>
<keyword evidence="12" id="KW-0413">Isomerase</keyword>
<comment type="cofactor">
    <cofactor evidence="3">
        <name>[4Fe-4S] cluster</name>
        <dbReference type="ChEBI" id="CHEBI:49883"/>
    </cofactor>
</comment>
<evidence type="ECO:0000256" key="9">
    <source>
        <dbReference type="ARBA" id="ARBA00022898"/>
    </source>
</evidence>
<dbReference type="Pfam" id="PF04055">
    <property type="entry name" value="Radical_SAM"/>
    <property type="match status" value="1"/>
</dbReference>
<protein>
    <recommendedName>
        <fullName evidence="5">L-lysine 2,3-aminomutase</fullName>
    </recommendedName>
    <alternativeName>
        <fullName evidence="13">EF-P post-translational modification enzyme B</fullName>
    </alternativeName>
</protein>
<organism evidence="18">
    <name type="scientific">Candidatus Kentrum sp. DK</name>
    <dbReference type="NCBI Taxonomy" id="2126562"/>
    <lineage>
        <taxon>Bacteria</taxon>
        <taxon>Pseudomonadati</taxon>
        <taxon>Pseudomonadota</taxon>
        <taxon>Gammaproteobacteria</taxon>
        <taxon>Candidatus Kentrum</taxon>
    </lineage>
</organism>
<dbReference type="Gene3D" id="3.20.20.70">
    <property type="entry name" value="Aldolase class I"/>
    <property type="match status" value="1"/>
</dbReference>
<evidence type="ECO:0000256" key="5">
    <source>
        <dbReference type="ARBA" id="ARBA00022363"/>
    </source>
</evidence>
<evidence type="ECO:0000313" key="18">
    <source>
        <dbReference type="EMBL" id="VFJ48051.1"/>
    </source>
</evidence>
<dbReference type="SUPFAM" id="SSF102114">
    <property type="entry name" value="Radical SAM enzymes"/>
    <property type="match status" value="1"/>
</dbReference>
<keyword evidence="11 14" id="KW-0411">Iron-sulfur</keyword>
<evidence type="ECO:0000256" key="14">
    <source>
        <dbReference type="PIRSR" id="PIRSR004911-1"/>
    </source>
</evidence>